<proteinExistence type="predicted"/>
<reference evidence="1" key="1">
    <citation type="submission" date="2019-05" db="EMBL/GenBank/DDBJ databases">
        <authorList>
            <consortium name="Pathogen Informatics"/>
        </authorList>
    </citation>
    <scope>NUCLEOTIDE SEQUENCE [LARGE SCALE GENOMIC DNA]</scope>
    <source>
        <strain evidence="1">NCTC12965</strain>
    </source>
</reference>
<name>A0A4U9W346_SERFO</name>
<evidence type="ECO:0000313" key="1">
    <source>
        <dbReference type="EMBL" id="VTR53069.1"/>
    </source>
</evidence>
<gene>
    <name evidence="1" type="ORF">NCTC12965_06479</name>
</gene>
<organism evidence="1">
    <name type="scientific">Serratia fonticola</name>
    <dbReference type="NCBI Taxonomy" id="47917"/>
    <lineage>
        <taxon>Bacteria</taxon>
        <taxon>Pseudomonadati</taxon>
        <taxon>Pseudomonadota</taxon>
        <taxon>Gammaproteobacteria</taxon>
        <taxon>Enterobacterales</taxon>
        <taxon>Yersiniaceae</taxon>
        <taxon>Serratia</taxon>
    </lineage>
</organism>
<protein>
    <submittedName>
        <fullName evidence="1">Uncharacterized protein</fullName>
    </submittedName>
</protein>
<dbReference type="AlphaFoldDB" id="A0A4U9W346"/>
<dbReference type="EMBL" id="CABEEZ010000127">
    <property type="protein sequence ID" value="VTR53069.1"/>
    <property type="molecule type" value="Genomic_DNA"/>
</dbReference>
<sequence length="46" mass="4846">MVTQQIISVGAIKGEIWGLTGGMGEGGQISSIAEFVRDNEVNLLIL</sequence>
<accession>A0A4U9W346</accession>